<evidence type="ECO:0000256" key="1">
    <source>
        <dbReference type="ARBA" id="ARBA00004479"/>
    </source>
</evidence>
<sequence length="338" mass="37221">MAAEALNSIFQQWDTQSAALWNISGEPCTGSAISGSGFEETANNPAITCDCTYNNSTTCHITQLRVYALNRRGVIPEELTALTYLTFLKIDQNYFTGPLPSFIGNLSKLQLLSLAHNALSGTIPMELGNLKELTVLSLSSNNFSGTLPPELGNLVNLRELYINSLGVGGEIPSTFANLRTCKSCGHQTVHSVERYQTSLGTGPSLHLCKLSKTFLFLFKIEQTSHPHSREMVSDEKSLKWSCRRFQGNSFEGPIPSSFSKLTSLSSLRISDLFNVSSSLDFIKDLKNLTDFSEECINHWKYSSYIGEFQSLQRLDLSFNNLTGGIPSSLFNLGSLANL</sequence>
<keyword evidence="4" id="KW-0677">Repeat</keyword>
<dbReference type="Pfam" id="PF00560">
    <property type="entry name" value="LRR_1"/>
    <property type="match status" value="1"/>
</dbReference>
<keyword evidence="2" id="KW-0433">Leucine-rich repeat</keyword>
<protein>
    <submittedName>
        <fullName evidence="7">Putative LRR receptor-like serine/threonine-protein kinase</fullName>
    </submittedName>
</protein>
<evidence type="ECO:0000313" key="8">
    <source>
        <dbReference type="Proteomes" id="UP000288805"/>
    </source>
</evidence>
<evidence type="ECO:0000313" key="7">
    <source>
        <dbReference type="EMBL" id="RVW43635.1"/>
    </source>
</evidence>
<dbReference type="FunFam" id="3.80.10.10:FF:000400">
    <property type="entry name" value="Nuclear pore complex protein NUP107"/>
    <property type="match status" value="1"/>
</dbReference>
<keyword evidence="7" id="KW-0808">Transferase</keyword>
<dbReference type="PANTHER" id="PTHR48006">
    <property type="entry name" value="LEUCINE-RICH REPEAT-CONTAINING PROTEIN DDB_G0281931-RELATED"/>
    <property type="match status" value="1"/>
</dbReference>
<dbReference type="Pfam" id="PF23598">
    <property type="entry name" value="LRR_14"/>
    <property type="match status" value="1"/>
</dbReference>
<dbReference type="GO" id="GO:0016301">
    <property type="term" value="F:kinase activity"/>
    <property type="evidence" value="ECO:0007669"/>
    <property type="project" value="UniProtKB-KW"/>
</dbReference>
<feature type="domain" description="Disease resistance R13L4/SHOC-2-like LRR" evidence="6">
    <location>
        <begin position="51"/>
        <end position="164"/>
    </location>
</feature>
<comment type="subcellular location">
    <subcellularLocation>
        <location evidence="1">Membrane</location>
        <topology evidence="1">Single-pass type I membrane protein</topology>
    </subcellularLocation>
</comment>
<evidence type="ECO:0000256" key="4">
    <source>
        <dbReference type="ARBA" id="ARBA00022737"/>
    </source>
</evidence>
<gene>
    <name evidence="7" type="primary">VvCHDh000609_23</name>
    <name evidence="7" type="ORF">CK203_097053</name>
</gene>
<reference evidence="7 8" key="1">
    <citation type="journal article" date="2018" name="PLoS Genet.">
        <title>Population sequencing reveals clonal diversity and ancestral inbreeding in the grapevine cultivar Chardonnay.</title>
        <authorList>
            <person name="Roach M.J."/>
            <person name="Johnson D.L."/>
            <person name="Bohlmann J."/>
            <person name="van Vuuren H.J."/>
            <person name="Jones S.J."/>
            <person name="Pretorius I.S."/>
            <person name="Schmidt S.A."/>
            <person name="Borneman A.R."/>
        </authorList>
    </citation>
    <scope>NUCLEOTIDE SEQUENCE [LARGE SCALE GENOMIC DNA]</scope>
    <source>
        <strain evidence="8">cv. Chardonnay</strain>
        <tissue evidence="7">Leaf</tissue>
    </source>
</reference>
<dbReference type="Proteomes" id="UP000288805">
    <property type="component" value="Unassembled WGS sequence"/>
</dbReference>
<evidence type="ECO:0000256" key="5">
    <source>
        <dbReference type="ARBA" id="ARBA00023136"/>
    </source>
</evidence>
<dbReference type="Gene3D" id="3.80.10.10">
    <property type="entry name" value="Ribonuclease Inhibitor"/>
    <property type="match status" value="2"/>
</dbReference>
<evidence type="ECO:0000256" key="3">
    <source>
        <dbReference type="ARBA" id="ARBA00022729"/>
    </source>
</evidence>
<keyword evidence="3" id="KW-0732">Signal</keyword>
<comment type="caution">
    <text evidence="7">The sequence shown here is derived from an EMBL/GenBank/DDBJ whole genome shotgun (WGS) entry which is preliminary data.</text>
</comment>
<evidence type="ECO:0000259" key="6">
    <source>
        <dbReference type="Pfam" id="PF23598"/>
    </source>
</evidence>
<evidence type="ECO:0000256" key="2">
    <source>
        <dbReference type="ARBA" id="ARBA00022614"/>
    </source>
</evidence>
<keyword evidence="7" id="KW-0675">Receptor</keyword>
<dbReference type="PANTHER" id="PTHR48006:SF34">
    <property type="entry name" value="OS08G0203700 PROTEIN"/>
    <property type="match status" value="1"/>
</dbReference>
<dbReference type="GO" id="GO:0016020">
    <property type="term" value="C:membrane"/>
    <property type="evidence" value="ECO:0007669"/>
    <property type="project" value="UniProtKB-SubCell"/>
</dbReference>
<accession>A0A438E781</accession>
<keyword evidence="7" id="KW-0418">Kinase</keyword>
<name>A0A438E781_VITVI</name>
<dbReference type="InterPro" id="IPR055414">
    <property type="entry name" value="LRR_R13L4/SHOC2-like"/>
</dbReference>
<organism evidence="7 8">
    <name type="scientific">Vitis vinifera</name>
    <name type="common">Grape</name>
    <dbReference type="NCBI Taxonomy" id="29760"/>
    <lineage>
        <taxon>Eukaryota</taxon>
        <taxon>Viridiplantae</taxon>
        <taxon>Streptophyta</taxon>
        <taxon>Embryophyta</taxon>
        <taxon>Tracheophyta</taxon>
        <taxon>Spermatophyta</taxon>
        <taxon>Magnoliopsida</taxon>
        <taxon>eudicotyledons</taxon>
        <taxon>Gunneridae</taxon>
        <taxon>Pentapetalae</taxon>
        <taxon>rosids</taxon>
        <taxon>Vitales</taxon>
        <taxon>Vitaceae</taxon>
        <taxon>Viteae</taxon>
        <taxon>Vitis</taxon>
    </lineage>
</organism>
<keyword evidence="5" id="KW-0472">Membrane</keyword>
<proteinExistence type="predicted"/>
<dbReference type="InterPro" id="IPR051824">
    <property type="entry name" value="LRR_Rcpt-Like_S/T_Kinase"/>
</dbReference>
<dbReference type="InterPro" id="IPR032675">
    <property type="entry name" value="LRR_dom_sf"/>
</dbReference>
<dbReference type="InterPro" id="IPR001611">
    <property type="entry name" value="Leu-rich_rpt"/>
</dbReference>
<dbReference type="AlphaFoldDB" id="A0A438E781"/>
<dbReference type="SUPFAM" id="SSF52058">
    <property type="entry name" value="L domain-like"/>
    <property type="match status" value="1"/>
</dbReference>
<dbReference type="EMBL" id="QGNW01001372">
    <property type="protein sequence ID" value="RVW43635.1"/>
    <property type="molecule type" value="Genomic_DNA"/>
</dbReference>